<dbReference type="OrthoDB" id="9812302at2"/>
<evidence type="ECO:0000259" key="1">
    <source>
        <dbReference type="Pfam" id="PF00535"/>
    </source>
</evidence>
<feature type="domain" description="Glycosyltransferase 2-like" evidence="1">
    <location>
        <begin position="4"/>
        <end position="109"/>
    </location>
</feature>
<dbReference type="GO" id="GO:0016740">
    <property type="term" value="F:transferase activity"/>
    <property type="evidence" value="ECO:0007669"/>
    <property type="project" value="UniProtKB-KW"/>
</dbReference>
<dbReference type="InterPro" id="IPR001173">
    <property type="entry name" value="Glyco_trans_2-like"/>
</dbReference>
<dbReference type="PANTHER" id="PTHR43685:SF3">
    <property type="entry name" value="SLR2126 PROTEIN"/>
    <property type="match status" value="1"/>
</dbReference>
<comment type="caution">
    <text evidence="2">The sequence shown here is derived from an EMBL/GenBank/DDBJ whole genome shotgun (WGS) entry which is preliminary data.</text>
</comment>
<dbReference type="SUPFAM" id="SSF53448">
    <property type="entry name" value="Nucleotide-diphospho-sugar transferases"/>
    <property type="match status" value="1"/>
</dbReference>
<dbReference type="PANTHER" id="PTHR43685">
    <property type="entry name" value="GLYCOSYLTRANSFERASE"/>
    <property type="match status" value="1"/>
</dbReference>
<reference evidence="2 3" key="1">
    <citation type="submission" date="2018-10" db="EMBL/GenBank/DDBJ databases">
        <title>Phylogenomics of Brevibacillus.</title>
        <authorList>
            <person name="Dunlap C."/>
        </authorList>
    </citation>
    <scope>NUCLEOTIDE SEQUENCE [LARGE SCALE GENOMIC DNA]</scope>
    <source>
        <strain evidence="2 3">JCM 12215</strain>
    </source>
</reference>
<dbReference type="Pfam" id="PF00535">
    <property type="entry name" value="Glycos_transf_2"/>
    <property type="match status" value="1"/>
</dbReference>
<dbReference type="Gene3D" id="3.90.550.10">
    <property type="entry name" value="Spore Coat Polysaccharide Biosynthesis Protein SpsA, Chain A"/>
    <property type="match status" value="1"/>
</dbReference>
<organism evidence="2 3">
    <name type="scientific">Brevibacillus invocatus</name>
    <dbReference type="NCBI Taxonomy" id="173959"/>
    <lineage>
        <taxon>Bacteria</taxon>
        <taxon>Bacillati</taxon>
        <taxon>Bacillota</taxon>
        <taxon>Bacilli</taxon>
        <taxon>Bacillales</taxon>
        <taxon>Paenibacillaceae</taxon>
        <taxon>Brevibacillus</taxon>
    </lineage>
</organism>
<name>A0A3M8CFL5_9BACL</name>
<protein>
    <submittedName>
        <fullName evidence="2">Glycosyltransferase family 2 protein</fullName>
    </submittedName>
</protein>
<dbReference type="Proteomes" id="UP000282028">
    <property type="component" value="Unassembled WGS sequence"/>
</dbReference>
<dbReference type="RefSeq" id="WP_122909143.1">
    <property type="nucleotide sequence ID" value="NZ_CBCSBE010000003.1"/>
</dbReference>
<keyword evidence="3" id="KW-1185">Reference proteome</keyword>
<dbReference type="EMBL" id="RHHR01000015">
    <property type="protein sequence ID" value="RNB74283.1"/>
    <property type="molecule type" value="Genomic_DNA"/>
</dbReference>
<dbReference type="CDD" id="cd00761">
    <property type="entry name" value="Glyco_tranf_GTA_type"/>
    <property type="match status" value="1"/>
</dbReference>
<dbReference type="InterPro" id="IPR050834">
    <property type="entry name" value="Glycosyltransf_2"/>
</dbReference>
<evidence type="ECO:0000313" key="2">
    <source>
        <dbReference type="EMBL" id="RNB74283.1"/>
    </source>
</evidence>
<keyword evidence="2" id="KW-0808">Transferase</keyword>
<sequence>MLASVVIPTRDVADQLLYTLFSLNLQLTSFEQFEVIIIDNASADETPQKVAQFAANYPLRYVRFKRRLPFYRLVNEGIAQSRGQVIIFLASNCMVPREFIGTHHQAHHHDSQLVLLGLDSKRIYSVYDPLFNEQQHAECSMWLEQYPQIKRPHSPARRLPLLEENQIASGLPFHLGLPCPDAEARLAVCRAYGSKLDGHHAPWMLFQTQHVSLRREGLLRQGPFKALPRVEMEREMARRLLRSGFHFQFANKLTLLKQERVLGNIPFRKASKKNRRTP</sequence>
<dbReference type="InterPro" id="IPR029044">
    <property type="entry name" value="Nucleotide-diphossugar_trans"/>
</dbReference>
<accession>A0A3M8CFL5</accession>
<dbReference type="AlphaFoldDB" id="A0A3M8CFL5"/>
<gene>
    <name evidence="2" type="ORF">EDM52_11625</name>
</gene>
<evidence type="ECO:0000313" key="3">
    <source>
        <dbReference type="Proteomes" id="UP000282028"/>
    </source>
</evidence>
<proteinExistence type="predicted"/>